<keyword evidence="3" id="KW-1185">Reference proteome</keyword>
<reference evidence="2 3" key="1">
    <citation type="submission" date="2022-06" db="EMBL/GenBank/DDBJ databases">
        <title>Genomic Encyclopedia of Archaeal and Bacterial Type Strains, Phase II (KMG-II): from individual species to whole genera.</title>
        <authorList>
            <person name="Goeker M."/>
        </authorList>
    </citation>
    <scope>NUCLEOTIDE SEQUENCE [LARGE SCALE GENOMIC DNA]</scope>
    <source>
        <strain evidence="2 3">DSM 44255</strain>
    </source>
</reference>
<evidence type="ECO:0000313" key="3">
    <source>
        <dbReference type="Proteomes" id="UP001205185"/>
    </source>
</evidence>
<gene>
    <name evidence="2" type="ORF">LV75_005743</name>
</gene>
<name>A0ABT1IKN6_9PSEU</name>
<dbReference type="PROSITE" id="PS51257">
    <property type="entry name" value="PROKAR_LIPOPROTEIN"/>
    <property type="match status" value="1"/>
</dbReference>
<dbReference type="InterPro" id="IPR025164">
    <property type="entry name" value="Toastrack_DUF4097"/>
</dbReference>
<comment type="caution">
    <text evidence="2">The sequence shown here is derived from an EMBL/GenBank/DDBJ whole genome shotgun (WGS) entry which is preliminary data.</text>
</comment>
<feature type="domain" description="DUF4097" evidence="1">
    <location>
        <begin position="133"/>
        <end position="278"/>
    </location>
</feature>
<protein>
    <submittedName>
        <fullName evidence="2">Adhesin</fullName>
    </submittedName>
</protein>
<proteinExistence type="predicted"/>
<accession>A0ABT1IKN6</accession>
<sequence>MVSVTGRAARRRVQLGVTVAGVAVVLSALAACSIATKRYSDDAAIGETIRAVRIETDAGSVRVRAGKAASVHRTVSHVGDKPGATHRVEGDVLILRECDVRNCWVDYEVVVPEGVTVSGDLDSGSVDVEGASTVNLRVSSGEVKVRRVSGAVNVKASSGSVDLVDVKGRVAVEADSGDVSARDVGDATLRADSGSVDAQGVNGAADLAAQSGNITVRLAKAAAVKAVANSGSVDVTVPKGEYRVTAHTDSGEVDNGIGDYRDSGNHLELSADSGDVTVRFG</sequence>
<evidence type="ECO:0000313" key="2">
    <source>
        <dbReference type="EMBL" id="MCP2273217.1"/>
    </source>
</evidence>
<evidence type="ECO:0000259" key="1">
    <source>
        <dbReference type="Pfam" id="PF13349"/>
    </source>
</evidence>
<dbReference type="EMBL" id="JAMTCO010000015">
    <property type="protein sequence ID" value="MCP2273217.1"/>
    <property type="molecule type" value="Genomic_DNA"/>
</dbReference>
<organism evidence="2 3">
    <name type="scientific">Actinokineospora diospyrosa</name>
    <dbReference type="NCBI Taxonomy" id="103728"/>
    <lineage>
        <taxon>Bacteria</taxon>
        <taxon>Bacillati</taxon>
        <taxon>Actinomycetota</taxon>
        <taxon>Actinomycetes</taxon>
        <taxon>Pseudonocardiales</taxon>
        <taxon>Pseudonocardiaceae</taxon>
        <taxon>Actinokineospora</taxon>
    </lineage>
</organism>
<dbReference type="Pfam" id="PF13349">
    <property type="entry name" value="DUF4097"/>
    <property type="match status" value="1"/>
</dbReference>
<dbReference type="Proteomes" id="UP001205185">
    <property type="component" value="Unassembled WGS sequence"/>
</dbReference>